<comment type="pathway">
    <text evidence="2 9">Aromatic compound metabolism; beta-ketoadipate pathway; 5-oxo-4,5-dihydro-2-furylacetate from catechol: step 3/3.</text>
</comment>
<evidence type="ECO:0000256" key="2">
    <source>
        <dbReference type="ARBA" id="ARBA00005193"/>
    </source>
</evidence>
<evidence type="ECO:0000256" key="9">
    <source>
        <dbReference type="PIRNR" id="PIRNR001486"/>
    </source>
</evidence>
<name>A0A1H1DK49_9MICC</name>
<comment type="catalytic activity">
    <reaction evidence="1 9">
        <text>(S)-muconolactone = (4,5-dihydro-5-oxofuran-2-yl)-acetate</text>
        <dbReference type="Rhea" id="RHEA:12348"/>
        <dbReference type="ChEBI" id="CHEBI:58425"/>
        <dbReference type="ChEBI" id="CHEBI:58736"/>
        <dbReference type="EC" id="5.3.3.4"/>
    </reaction>
</comment>
<dbReference type="GO" id="GO:0016159">
    <property type="term" value="F:muconolactone delta-isomerase activity"/>
    <property type="evidence" value="ECO:0007669"/>
    <property type="project" value="UniProtKB-UniRule"/>
</dbReference>
<evidence type="ECO:0000256" key="4">
    <source>
        <dbReference type="ARBA" id="ARBA00011365"/>
    </source>
</evidence>
<dbReference type="Proteomes" id="UP000181917">
    <property type="component" value="Unassembled WGS sequence"/>
</dbReference>
<proteinExistence type="inferred from homology"/>
<dbReference type="UniPathway" id="UPA00157">
    <property type="reaction ID" value="UER00260"/>
</dbReference>
<evidence type="ECO:0000256" key="7">
    <source>
        <dbReference type="ARBA" id="ARBA00023235"/>
    </source>
</evidence>
<dbReference type="InterPro" id="IPR011008">
    <property type="entry name" value="Dimeric_a/b-barrel"/>
</dbReference>
<comment type="subunit">
    <text evidence="4">Homodecamer.</text>
</comment>
<dbReference type="InterPro" id="IPR003464">
    <property type="entry name" value="Muconolactone_d_Isoase"/>
</dbReference>
<dbReference type="InterPro" id="IPR026029">
    <property type="entry name" value="MLI_dom"/>
</dbReference>
<evidence type="ECO:0000313" key="11">
    <source>
        <dbReference type="EMBL" id="SDQ76832.1"/>
    </source>
</evidence>
<dbReference type="Pfam" id="PF02426">
    <property type="entry name" value="MIase"/>
    <property type="match status" value="1"/>
</dbReference>
<accession>A0A1H1DK49</accession>
<evidence type="ECO:0000256" key="1">
    <source>
        <dbReference type="ARBA" id="ARBA00001739"/>
    </source>
</evidence>
<evidence type="ECO:0000256" key="6">
    <source>
        <dbReference type="ARBA" id="ARBA00022797"/>
    </source>
</evidence>
<dbReference type="STRING" id="37928.SAMN04489742_2486"/>
<dbReference type="EMBL" id="FNKH01000002">
    <property type="protein sequence ID" value="SDQ76832.1"/>
    <property type="molecule type" value="Genomic_DNA"/>
</dbReference>
<sequence length="92" mass="10440">MLFLVRMDVNIPVDMPAEEAASIKATEKAYSQKLQQDGRWASIWRVVGEYANYSVFDVESNDELHELLSGLPLFPYMDIDVIPLAKHPSSIK</sequence>
<comment type="similarity">
    <text evidence="3 9">Belongs to the muconolactone Delta-isomerase family.</text>
</comment>
<gene>
    <name evidence="11" type="ORF">SAMN04489742_2486</name>
</gene>
<dbReference type="PIRSF" id="PIRSF001486">
    <property type="entry name" value="CatC"/>
    <property type="match status" value="1"/>
</dbReference>
<keyword evidence="12" id="KW-1185">Reference proteome</keyword>
<keyword evidence="7 9" id="KW-0413">Isomerase</keyword>
<dbReference type="SUPFAM" id="SSF54909">
    <property type="entry name" value="Dimeric alpha+beta barrel"/>
    <property type="match status" value="1"/>
</dbReference>
<dbReference type="RefSeq" id="WP_074700713.1">
    <property type="nucleotide sequence ID" value="NZ_CP018863.1"/>
</dbReference>
<protein>
    <recommendedName>
        <fullName evidence="5 8">Muconolactone Delta-isomerase</fullName>
        <shortName evidence="9">MIase</shortName>
        <ecNumber evidence="5 8">5.3.3.4</ecNumber>
    </recommendedName>
</protein>
<keyword evidence="6 9" id="KW-0058">Aromatic hydrocarbons catabolism</keyword>
<evidence type="ECO:0000256" key="8">
    <source>
        <dbReference type="NCBIfam" id="TIGR03221"/>
    </source>
</evidence>
<evidence type="ECO:0000259" key="10">
    <source>
        <dbReference type="Pfam" id="PF02426"/>
    </source>
</evidence>
<dbReference type="OrthoDB" id="2889526at2"/>
<feature type="domain" description="Muconolactone isomerase" evidence="10">
    <location>
        <begin position="1"/>
        <end position="89"/>
    </location>
</feature>
<dbReference type="Gene3D" id="3.30.70.1060">
    <property type="entry name" value="Dimeric alpha+beta barrel"/>
    <property type="match status" value="1"/>
</dbReference>
<evidence type="ECO:0000256" key="5">
    <source>
        <dbReference type="ARBA" id="ARBA00012070"/>
    </source>
</evidence>
<reference evidence="11 12" key="1">
    <citation type="submission" date="2016-10" db="EMBL/GenBank/DDBJ databases">
        <authorList>
            <person name="de Groot N.N."/>
        </authorList>
    </citation>
    <scope>NUCLEOTIDE SEQUENCE [LARGE SCALE GENOMIC DNA]</scope>
    <source>
        <strain evidence="11 12">DSM 20117</strain>
    </source>
</reference>
<dbReference type="GO" id="GO:0042952">
    <property type="term" value="P:beta-ketoadipate pathway"/>
    <property type="evidence" value="ECO:0007669"/>
    <property type="project" value="UniProtKB-UniRule"/>
</dbReference>
<dbReference type="EC" id="5.3.3.4" evidence="5 8"/>
<organism evidence="11 12">
    <name type="scientific">Crystallibacter crystallopoietes</name>
    <dbReference type="NCBI Taxonomy" id="37928"/>
    <lineage>
        <taxon>Bacteria</taxon>
        <taxon>Bacillati</taxon>
        <taxon>Actinomycetota</taxon>
        <taxon>Actinomycetes</taxon>
        <taxon>Micrococcales</taxon>
        <taxon>Micrococcaceae</taxon>
        <taxon>Crystallibacter</taxon>
    </lineage>
</organism>
<evidence type="ECO:0000313" key="12">
    <source>
        <dbReference type="Proteomes" id="UP000181917"/>
    </source>
</evidence>
<dbReference type="NCBIfam" id="TIGR03221">
    <property type="entry name" value="muco_delta"/>
    <property type="match status" value="1"/>
</dbReference>
<evidence type="ECO:0000256" key="3">
    <source>
        <dbReference type="ARBA" id="ARBA00010882"/>
    </source>
</evidence>
<dbReference type="AlphaFoldDB" id="A0A1H1DK49"/>
<dbReference type="KEGG" id="acry:AC20117_04995"/>